<evidence type="ECO:0000259" key="3">
    <source>
        <dbReference type="PROSITE" id="PS51186"/>
    </source>
</evidence>
<dbReference type="AlphaFoldDB" id="A0A1I5C0G6"/>
<dbReference type="OrthoDB" id="572496at2"/>
<dbReference type="Pfam" id="PF13508">
    <property type="entry name" value="Acetyltransf_7"/>
    <property type="match status" value="1"/>
</dbReference>
<dbReference type="Proteomes" id="UP000183642">
    <property type="component" value="Unassembled WGS sequence"/>
</dbReference>
<dbReference type="InterPro" id="IPR000182">
    <property type="entry name" value="GNAT_dom"/>
</dbReference>
<feature type="domain" description="N-acetyltransferase" evidence="3">
    <location>
        <begin position="1"/>
        <end position="164"/>
    </location>
</feature>
<keyword evidence="1 4" id="KW-0808">Transferase</keyword>
<dbReference type="GO" id="GO:0016747">
    <property type="term" value="F:acyltransferase activity, transferring groups other than amino-acyl groups"/>
    <property type="evidence" value="ECO:0007669"/>
    <property type="project" value="InterPro"/>
</dbReference>
<organism evidence="4 5">
    <name type="scientific">Geodermatophilus obscurus</name>
    <dbReference type="NCBI Taxonomy" id="1861"/>
    <lineage>
        <taxon>Bacteria</taxon>
        <taxon>Bacillati</taxon>
        <taxon>Actinomycetota</taxon>
        <taxon>Actinomycetes</taxon>
        <taxon>Geodermatophilales</taxon>
        <taxon>Geodermatophilaceae</taxon>
        <taxon>Geodermatophilus</taxon>
    </lineage>
</organism>
<dbReference type="PROSITE" id="PS51186">
    <property type="entry name" value="GNAT"/>
    <property type="match status" value="1"/>
</dbReference>
<name>A0A1I5C0G6_9ACTN</name>
<protein>
    <submittedName>
        <fullName evidence="4">Acetyltransferase (GNAT) domain-containing protein</fullName>
    </submittedName>
</protein>
<evidence type="ECO:0000313" key="4">
    <source>
        <dbReference type="EMBL" id="SFN80448.1"/>
    </source>
</evidence>
<sequence>MLRPLRDGDLPAVRDLVVAAGMFTAEEAPFLDDVLGPLTRASGPGDVDGRTCLVDDGGAPAAPADPAELTAVVYYAPEEAADRAWDLTMIAVHPMLQGRGTGQALVRHVEADLSGRGARLLAVRTSGTDRYAGTRAFYDRCGYDRVARVPDRWTDGDDLVLFTERLAARAG</sequence>
<reference evidence="5" key="1">
    <citation type="submission" date="2016-10" db="EMBL/GenBank/DDBJ databases">
        <authorList>
            <person name="Varghese N."/>
            <person name="Submissions S."/>
        </authorList>
    </citation>
    <scope>NUCLEOTIDE SEQUENCE [LARGE SCALE GENOMIC DNA]</scope>
    <source>
        <strain evidence="5">DSM 43161</strain>
    </source>
</reference>
<keyword evidence="5" id="KW-1185">Reference proteome</keyword>
<dbReference type="SUPFAM" id="SSF55729">
    <property type="entry name" value="Acyl-CoA N-acyltransferases (Nat)"/>
    <property type="match status" value="1"/>
</dbReference>
<dbReference type="CDD" id="cd04301">
    <property type="entry name" value="NAT_SF"/>
    <property type="match status" value="1"/>
</dbReference>
<dbReference type="Gene3D" id="3.40.630.30">
    <property type="match status" value="1"/>
</dbReference>
<proteinExistence type="predicted"/>
<evidence type="ECO:0000256" key="1">
    <source>
        <dbReference type="ARBA" id="ARBA00022679"/>
    </source>
</evidence>
<evidence type="ECO:0000313" key="5">
    <source>
        <dbReference type="Proteomes" id="UP000183642"/>
    </source>
</evidence>
<dbReference type="RefSeq" id="WP_083426887.1">
    <property type="nucleotide sequence ID" value="NZ_FOWE01000001.1"/>
</dbReference>
<evidence type="ECO:0000256" key="2">
    <source>
        <dbReference type="ARBA" id="ARBA00023315"/>
    </source>
</evidence>
<dbReference type="InterPro" id="IPR016181">
    <property type="entry name" value="Acyl_CoA_acyltransferase"/>
</dbReference>
<dbReference type="PANTHER" id="PTHR43877">
    <property type="entry name" value="AMINOALKYLPHOSPHONATE N-ACETYLTRANSFERASE-RELATED-RELATED"/>
    <property type="match status" value="1"/>
</dbReference>
<dbReference type="EMBL" id="FOWE01000001">
    <property type="protein sequence ID" value="SFN80448.1"/>
    <property type="molecule type" value="Genomic_DNA"/>
</dbReference>
<accession>A0A1I5C0G6</accession>
<dbReference type="InterPro" id="IPR050832">
    <property type="entry name" value="Bact_Acetyltransf"/>
</dbReference>
<gene>
    <name evidence="4" type="ORF">SAMN05660359_00005</name>
</gene>
<keyword evidence="2" id="KW-0012">Acyltransferase</keyword>